<dbReference type="AlphaFoldDB" id="A0A9Q0APY8"/>
<evidence type="ECO:0000259" key="10">
    <source>
        <dbReference type="PROSITE" id="PS50011"/>
    </source>
</evidence>
<dbReference type="PROSITE" id="PS50011">
    <property type="entry name" value="PROTEIN_KINASE_DOM"/>
    <property type="match status" value="1"/>
</dbReference>
<evidence type="ECO:0000256" key="3">
    <source>
        <dbReference type="ARBA" id="ARBA00022679"/>
    </source>
</evidence>
<evidence type="ECO:0000256" key="7">
    <source>
        <dbReference type="ARBA" id="ARBA00047899"/>
    </source>
</evidence>
<dbReference type="GO" id="GO:0004674">
    <property type="term" value="F:protein serine/threonine kinase activity"/>
    <property type="evidence" value="ECO:0007669"/>
    <property type="project" value="UniProtKB-KW"/>
</dbReference>
<dbReference type="GO" id="GO:0005634">
    <property type="term" value="C:nucleus"/>
    <property type="evidence" value="ECO:0007669"/>
    <property type="project" value="TreeGrafter"/>
</dbReference>
<evidence type="ECO:0000256" key="5">
    <source>
        <dbReference type="ARBA" id="ARBA00022777"/>
    </source>
</evidence>
<dbReference type="PANTHER" id="PTHR43671:SF98">
    <property type="entry name" value="SERINE_THREONINE-PROTEIN KINASE NEK11"/>
    <property type="match status" value="1"/>
</dbReference>
<dbReference type="Gene3D" id="1.10.510.10">
    <property type="entry name" value="Transferase(Phosphotransferase) domain 1"/>
    <property type="match status" value="2"/>
</dbReference>
<evidence type="ECO:0000256" key="9">
    <source>
        <dbReference type="SAM" id="MobiDB-lite"/>
    </source>
</evidence>
<reference evidence="11" key="1">
    <citation type="submission" date="2021-03" db="EMBL/GenBank/DDBJ databases">
        <title>Revisited historic fungal species revealed as producer of novel bioactive compounds through whole genome sequencing and comparative genomics.</title>
        <authorList>
            <person name="Vignolle G.A."/>
            <person name="Hochenegger N."/>
            <person name="Mach R.L."/>
            <person name="Mach-Aigner A.R."/>
            <person name="Javad Rahimi M."/>
            <person name="Salim K.A."/>
            <person name="Chan C.M."/>
            <person name="Lim L.B.L."/>
            <person name="Cai F."/>
            <person name="Druzhinina I.S."/>
            <person name="U'Ren J.M."/>
            <person name="Derntl C."/>
        </authorList>
    </citation>
    <scope>NUCLEOTIDE SEQUENCE</scope>
    <source>
        <strain evidence="11">TUCIM 5799</strain>
    </source>
</reference>
<comment type="catalytic activity">
    <reaction evidence="7">
        <text>L-threonyl-[protein] + ATP = O-phospho-L-threonyl-[protein] + ADP + H(+)</text>
        <dbReference type="Rhea" id="RHEA:46608"/>
        <dbReference type="Rhea" id="RHEA-COMP:11060"/>
        <dbReference type="Rhea" id="RHEA-COMP:11605"/>
        <dbReference type="ChEBI" id="CHEBI:15378"/>
        <dbReference type="ChEBI" id="CHEBI:30013"/>
        <dbReference type="ChEBI" id="CHEBI:30616"/>
        <dbReference type="ChEBI" id="CHEBI:61977"/>
        <dbReference type="ChEBI" id="CHEBI:456216"/>
        <dbReference type="EC" id="2.7.11.1"/>
    </reaction>
</comment>
<evidence type="ECO:0000256" key="4">
    <source>
        <dbReference type="ARBA" id="ARBA00022741"/>
    </source>
</evidence>
<gene>
    <name evidence="11" type="ORF">JX265_006803</name>
</gene>
<dbReference type="Proteomes" id="UP000829685">
    <property type="component" value="Unassembled WGS sequence"/>
</dbReference>
<feature type="domain" description="Protein kinase" evidence="10">
    <location>
        <begin position="17"/>
        <end position="387"/>
    </location>
</feature>
<comment type="catalytic activity">
    <reaction evidence="8">
        <text>L-seryl-[protein] + ATP = O-phospho-L-seryl-[protein] + ADP + H(+)</text>
        <dbReference type="Rhea" id="RHEA:17989"/>
        <dbReference type="Rhea" id="RHEA-COMP:9863"/>
        <dbReference type="Rhea" id="RHEA-COMP:11604"/>
        <dbReference type="ChEBI" id="CHEBI:15378"/>
        <dbReference type="ChEBI" id="CHEBI:29999"/>
        <dbReference type="ChEBI" id="CHEBI:30616"/>
        <dbReference type="ChEBI" id="CHEBI:83421"/>
        <dbReference type="ChEBI" id="CHEBI:456216"/>
        <dbReference type="EC" id="2.7.11.1"/>
    </reaction>
</comment>
<keyword evidence="5" id="KW-0418">Kinase</keyword>
<comment type="caution">
    <text evidence="11">The sequence shown here is derived from an EMBL/GenBank/DDBJ whole genome shotgun (WGS) entry which is preliminary data.</text>
</comment>
<evidence type="ECO:0000256" key="6">
    <source>
        <dbReference type="ARBA" id="ARBA00022840"/>
    </source>
</evidence>
<dbReference type="InterPro" id="IPR011009">
    <property type="entry name" value="Kinase-like_dom_sf"/>
</dbReference>
<dbReference type="InterPro" id="IPR050660">
    <property type="entry name" value="NEK_Ser/Thr_kinase"/>
</dbReference>
<accession>A0A9Q0APY8</accession>
<dbReference type="SUPFAM" id="SSF56112">
    <property type="entry name" value="Protein kinase-like (PK-like)"/>
    <property type="match status" value="1"/>
</dbReference>
<feature type="region of interest" description="Disordered" evidence="9">
    <location>
        <begin position="423"/>
        <end position="447"/>
    </location>
</feature>
<keyword evidence="2" id="KW-0723">Serine/threonine-protein kinase</keyword>
<dbReference type="InterPro" id="IPR000719">
    <property type="entry name" value="Prot_kinase_dom"/>
</dbReference>
<keyword evidence="3" id="KW-0808">Transferase</keyword>
<keyword evidence="4" id="KW-0547">Nucleotide-binding</keyword>
<evidence type="ECO:0000313" key="11">
    <source>
        <dbReference type="EMBL" id="KAI1868824.1"/>
    </source>
</evidence>
<keyword evidence="12" id="KW-1185">Reference proteome</keyword>
<dbReference type="SMART" id="SM00220">
    <property type="entry name" value="S_TKc"/>
    <property type="match status" value="1"/>
</dbReference>
<dbReference type="GO" id="GO:0005524">
    <property type="term" value="F:ATP binding"/>
    <property type="evidence" value="ECO:0007669"/>
    <property type="project" value="UniProtKB-KW"/>
</dbReference>
<feature type="compositionally biased region" description="Acidic residues" evidence="9">
    <location>
        <begin position="428"/>
        <end position="439"/>
    </location>
</feature>
<keyword evidence="6" id="KW-0067">ATP-binding</keyword>
<dbReference type="PANTHER" id="PTHR43671">
    <property type="entry name" value="SERINE/THREONINE-PROTEIN KINASE NEK"/>
    <property type="match status" value="1"/>
</dbReference>
<evidence type="ECO:0000256" key="1">
    <source>
        <dbReference type="ARBA" id="ARBA00012513"/>
    </source>
</evidence>
<evidence type="ECO:0000256" key="8">
    <source>
        <dbReference type="ARBA" id="ARBA00048679"/>
    </source>
</evidence>
<proteinExistence type="predicted"/>
<sequence length="447" mass="49535">MNALANHIRTTFESQRYRFIRTLGHGASGVGVVFADLSSGGRRFVVKQVRSDEHDQLRREIDTLQLLRWAEHIVDPVDLHDDNIAARLAAFGADPCLIMEFLENGTMRSFLLRYRHDVIRRRLPSRFLWPIFLCRMASHQLYELPLKDGYVSNTVNTVVKACVAMAYPPGSEGDPEVPPASVPRRLLTIHPSSLAHNDMHMDNLMFGNLHLSDPTSPTAPARETAEHSLVPILKLIDFGESLDVSSPPTALDMRGREYDVEHGIVSAAMVDLTILDGHPNRRYLRELAASEPTAPRGPSNYVYWRRNPGVDMNILAIGMVMARIISGDHNCGWPSCREDITDPSIVNGTDPNLVKLVARCLAVDPANRPRLDHLLALVSGFNSTPELGFDPRGASTWTSPMDESEGAIADIVRDYILNADVPRVTTDDPVDDGPDDGTVDDPMIITS</sequence>
<organism evidence="11 12">
    <name type="scientific">Neoarthrinium moseri</name>
    <dbReference type="NCBI Taxonomy" id="1658444"/>
    <lineage>
        <taxon>Eukaryota</taxon>
        <taxon>Fungi</taxon>
        <taxon>Dikarya</taxon>
        <taxon>Ascomycota</taxon>
        <taxon>Pezizomycotina</taxon>
        <taxon>Sordariomycetes</taxon>
        <taxon>Xylariomycetidae</taxon>
        <taxon>Amphisphaeriales</taxon>
        <taxon>Apiosporaceae</taxon>
        <taxon>Neoarthrinium</taxon>
    </lineage>
</organism>
<dbReference type="EMBL" id="JAFIMR010000016">
    <property type="protein sequence ID" value="KAI1868824.1"/>
    <property type="molecule type" value="Genomic_DNA"/>
</dbReference>
<evidence type="ECO:0000313" key="12">
    <source>
        <dbReference type="Proteomes" id="UP000829685"/>
    </source>
</evidence>
<dbReference type="EC" id="2.7.11.1" evidence="1"/>
<name>A0A9Q0APY8_9PEZI</name>
<evidence type="ECO:0000256" key="2">
    <source>
        <dbReference type="ARBA" id="ARBA00022527"/>
    </source>
</evidence>
<protein>
    <recommendedName>
        <fullName evidence="1">non-specific serine/threonine protein kinase</fullName>
        <ecNumber evidence="1">2.7.11.1</ecNumber>
    </recommendedName>
</protein>